<dbReference type="Proteomes" id="UP000092574">
    <property type="component" value="Chromosome"/>
</dbReference>
<evidence type="ECO:0000259" key="2">
    <source>
        <dbReference type="Pfam" id="PF00465"/>
    </source>
</evidence>
<dbReference type="PANTHER" id="PTHR43633">
    <property type="entry name" value="ALCOHOL DEHYDROGENASE YQHD"/>
    <property type="match status" value="1"/>
</dbReference>
<dbReference type="GO" id="GO:0008106">
    <property type="term" value="F:alcohol dehydrogenase (NADP+) activity"/>
    <property type="evidence" value="ECO:0007669"/>
    <property type="project" value="TreeGrafter"/>
</dbReference>
<dbReference type="GO" id="GO:1990002">
    <property type="term" value="F:methylglyoxal reductase (NADPH) (acetol producing) activity"/>
    <property type="evidence" value="ECO:0007669"/>
    <property type="project" value="TreeGrafter"/>
</dbReference>
<dbReference type="OrthoDB" id="9801156at2"/>
<name>A0A1C7I9S7_9FIRM</name>
<dbReference type="InterPro" id="IPR056798">
    <property type="entry name" value="ADH_Fe_C"/>
</dbReference>
<dbReference type="GO" id="GO:0005829">
    <property type="term" value="C:cytosol"/>
    <property type="evidence" value="ECO:0007669"/>
    <property type="project" value="TreeGrafter"/>
</dbReference>
<dbReference type="Pfam" id="PF00465">
    <property type="entry name" value="Fe-ADH"/>
    <property type="match status" value="1"/>
</dbReference>
<dbReference type="CDD" id="cd08187">
    <property type="entry name" value="BDH"/>
    <property type="match status" value="1"/>
</dbReference>
<dbReference type="Pfam" id="PF25137">
    <property type="entry name" value="ADH_Fe_C"/>
    <property type="match status" value="1"/>
</dbReference>
<dbReference type="EMBL" id="CP015405">
    <property type="protein sequence ID" value="ANU76430.1"/>
    <property type="molecule type" value="Genomic_DNA"/>
</dbReference>
<dbReference type="AlphaFoldDB" id="A0A1C7I9S7"/>
<dbReference type="RefSeq" id="WP_065542595.1">
    <property type="nucleotide sequence ID" value="NZ_CP015405.2"/>
</dbReference>
<protein>
    <submittedName>
        <fullName evidence="4">NADH-dependent alcohol dehydrogenase</fullName>
    </submittedName>
</protein>
<dbReference type="InterPro" id="IPR001670">
    <property type="entry name" value="ADH_Fe/GldA"/>
</dbReference>
<feature type="domain" description="Fe-containing alcohol dehydrogenase-like C-terminal" evidence="3">
    <location>
        <begin position="190"/>
        <end position="391"/>
    </location>
</feature>
<evidence type="ECO:0000256" key="1">
    <source>
        <dbReference type="ARBA" id="ARBA00023002"/>
    </source>
</evidence>
<evidence type="ECO:0000259" key="3">
    <source>
        <dbReference type="Pfam" id="PF25137"/>
    </source>
</evidence>
<dbReference type="KEGG" id="byl:A4V09_12020"/>
<reference evidence="4" key="1">
    <citation type="submission" date="2017-04" db="EMBL/GenBank/DDBJ databases">
        <title>Complete Genome Sequences of Twelve Strains of a Stable Defined Moderately Diverse Mouse Microbiota 2 (sDMDMm2).</title>
        <authorList>
            <person name="Uchimura Y."/>
            <person name="Wyss M."/>
            <person name="Brugiroux S."/>
            <person name="Limenitakis J.P."/>
            <person name="Stecher B."/>
            <person name="McCoy K.D."/>
            <person name="Macpherson A.J."/>
        </authorList>
    </citation>
    <scope>NUCLEOTIDE SEQUENCE</scope>
    <source>
        <strain evidence="4">YL58</strain>
    </source>
</reference>
<dbReference type="FunFam" id="3.40.50.1970:FF:000003">
    <property type="entry name" value="Alcohol dehydrogenase, iron-containing"/>
    <property type="match status" value="1"/>
</dbReference>
<accession>A0A1C7I9S7</accession>
<sequence length="393" mass="43114">MEPFNFECGTKLVFGPDAEEQTGIELKKMGASKVLLVYGGRSIKKSGLYEKVLKALYTAQLEVRELPGVVPNPRVSLVRDGIELCRKESVDFLLAVGGGSVIDTCKAISFGAYYDGDVWELISGKVKPGTRRIPVADILTLPAAGSEESDSCVISDETLQIKTGFGSPLMRPVLSLLNPKLTLTLPMYQTACGCIDMLAHAMERYFSPTANVEMTDRMAEGIMTTIVHNFARLIENPQDLDARSEIMLCGTFAQNDMTGMGRVQDWFNHGLEHQISGFYDIAHGAGLAVSFPAWMEFLADKEKCVMKLAQFAVRVLGADMNFENPMETALEGVIRLKNLLRKSGLPLSLSEAGIGNERFEEIADNMTLNGTQKCGAFYPMAKKDILALLERMA</sequence>
<proteinExistence type="predicted"/>
<evidence type="ECO:0000313" key="4">
    <source>
        <dbReference type="EMBL" id="ANU76430.1"/>
    </source>
</evidence>
<keyword evidence="1" id="KW-0560">Oxidoreductase</keyword>
<keyword evidence="5" id="KW-1185">Reference proteome</keyword>
<dbReference type="Gene3D" id="1.20.1090.10">
    <property type="entry name" value="Dehydroquinate synthase-like - alpha domain"/>
    <property type="match status" value="1"/>
</dbReference>
<dbReference type="SUPFAM" id="SSF56796">
    <property type="entry name" value="Dehydroquinate synthase-like"/>
    <property type="match status" value="1"/>
</dbReference>
<dbReference type="STRING" id="1796616.A4V09_12020"/>
<feature type="domain" description="Alcohol dehydrogenase iron-type/glycerol dehydrogenase GldA" evidence="2">
    <location>
        <begin position="10"/>
        <end position="179"/>
    </location>
</feature>
<organism evidence="4 5">
    <name type="scientific">Blautia pseudococcoides</name>
    <dbReference type="NCBI Taxonomy" id="1796616"/>
    <lineage>
        <taxon>Bacteria</taxon>
        <taxon>Bacillati</taxon>
        <taxon>Bacillota</taxon>
        <taxon>Clostridia</taxon>
        <taxon>Lachnospirales</taxon>
        <taxon>Lachnospiraceae</taxon>
        <taxon>Blautia</taxon>
    </lineage>
</organism>
<evidence type="ECO:0000313" key="5">
    <source>
        <dbReference type="Proteomes" id="UP000092574"/>
    </source>
</evidence>
<dbReference type="GO" id="GO:0046872">
    <property type="term" value="F:metal ion binding"/>
    <property type="evidence" value="ECO:0007669"/>
    <property type="project" value="InterPro"/>
</dbReference>
<dbReference type="InterPro" id="IPR044731">
    <property type="entry name" value="BDH-like"/>
</dbReference>
<gene>
    <name evidence="4" type="ORF">A4V09_12020</name>
</gene>
<dbReference type="Gene3D" id="3.40.50.1970">
    <property type="match status" value="1"/>
</dbReference>
<dbReference type="GO" id="GO:1990362">
    <property type="term" value="F:butanol dehydrogenase (NAD+) activity"/>
    <property type="evidence" value="ECO:0007669"/>
    <property type="project" value="InterPro"/>
</dbReference>
<dbReference type="PANTHER" id="PTHR43633:SF1">
    <property type="entry name" value="ALCOHOL DEHYDROGENASE YQHD"/>
    <property type="match status" value="1"/>
</dbReference>